<dbReference type="Proteomes" id="UP001628164">
    <property type="component" value="Unassembled WGS sequence"/>
</dbReference>
<feature type="transmembrane region" description="Helical" evidence="1">
    <location>
        <begin position="44"/>
        <end position="63"/>
    </location>
</feature>
<keyword evidence="3" id="KW-1185">Reference proteome</keyword>
<evidence type="ECO:0000256" key="1">
    <source>
        <dbReference type="SAM" id="Phobius"/>
    </source>
</evidence>
<keyword evidence="1" id="KW-1133">Transmembrane helix</keyword>
<protein>
    <recommendedName>
        <fullName evidence="4">DUF1656 domain-containing protein</fullName>
    </recommendedName>
</protein>
<evidence type="ECO:0008006" key="4">
    <source>
        <dbReference type="Google" id="ProtNLM"/>
    </source>
</evidence>
<proteinExistence type="predicted"/>
<evidence type="ECO:0000313" key="2">
    <source>
        <dbReference type="EMBL" id="GMN88868.1"/>
    </source>
</evidence>
<keyword evidence="1" id="KW-0812">Transmembrane</keyword>
<feature type="transmembrane region" description="Helical" evidence="1">
    <location>
        <begin position="9"/>
        <end position="32"/>
    </location>
</feature>
<name>A0ABQ6PF16_9GAMM</name>
<comment type="caution">
    <text evidence="2">The sequence shown here is derived from an EMBL/GenBank/DDBJ whole genome shotgun (WGS) entry which is preliminary data.</text>
</comment>
<keyword evidence="1" id="KW-0472">Membrane</keyword>
<organism evidence="2 3">
    <name type="scientific">Francisella sciaenopsi</name>
    <dbReference type="NCBI Taxonomy" id="3055034"/>
    <lineage>
        <taxon>Bacteria</taxon>
        <taxon>Pseudomonadati</taxon>
        <taxon>Pseudomonadota</taxon>
        <taxon>Gammaproteobacteria</taxon>
        <taxon>Thiotrichales</taxon>
        <taxon>Francisellaceae</taxon>
        <taxon>Francisella</taxon>
    </lineage>
</organism>
<dbReference type="RefSeq" id="WP_407876756.1">
    <property type="nucleotide sequence ID" value="NZ_BTHG01000001.1"/>
</dbReference>
<evidence type="ECO:0000313" key="3">
    <source>
        <dbReference type="Proteomes" id="UP001628164"/>
    </source>
</evidence>
<sequence>MIVISIDGLLFSPLVLFISIACILTIITNLTIPRILNHYTNLKPSWLNLLLFICYLGVSMFLLGG</sequence>
<dbReference type="EMBL" id="BTHG01000001">
    <property type="protein sequence ID" value="GMN88868.1"/>
    <property type="molecule type" value="Genomic_DNA"/>
</dbReference>
<gene>
    <name evidence="2" type="ORF">fsci_03540</name>
</gene>
<reference evidence="2 3" key="1">
    <citation type="journal article" date="2024" name="Dis. Aquat. Organ.">
        <title>Francisella sciaenopsi sp. nov. isolated from diseased red drum Sciaenops ocellatus in Florida, USA.</title>
        <authorList>
            <person name="Kawahara M."/>
            <person name="Cody T.T."/>
            <person name="Yanong R.P.E."/>
            <person name="Henderson E."/>
            <person name="Yazdi Z."/>
            <person name="Soto E."/>
        </authorList>
    </citation>
    <scope>NUCLEOTIDE SEQUENCE [LARGE SCALE GENOMIC DNA]</scope>
    <source>
        <strain evidence="2 3">R22-20-7</strain>
    </source>
</reference>
<accession>A0ABQ6PF16</accession>